<dbReference type="Proteomes" id="UP000663862">
    <property type="component" value="Unassembled WGS sequence"/>
</dbReference>
<dbReference type="GO" id="GO:0003676">
    <property type="term" value="F:nucleic acid binding"/>
    <property type="evidence" value="ECO:0007669"/>
    <property type="project" value="InterPro"/>
</dbReference>
<dbReference type="AlphaFoldDB" id="A0A817THG1"/>
<dbReference type="EMBL" id="CAJNYU010000027">
    <property type="protein sequence ID" value="CAF3318843.1"/>
    <property type="molecule type" value="Genomic_DNA"/>
</dbReference>
<dbReference type="Gene3D" id="3.30.420.10">
    <property type="entry name" value="Ribonuclease H-like superfamily/Ribonuclease H"/>
    <property type="match status" value="1"/>
</dbReference>
<dbReference type="Proteomes" id="UP000663869">
    <property type="component" value="Unassembled WGS sequence"/>
</dbReference>
<name>A0A817THG1_9BILA</name>
<protein>
    <recommendedName>
        <fullName evidence="4">Transposase</fullName>
    </recommendedName>
</protein>
<evidence type="ECO:0000313" key="3">
    <source>
        <dbReference type="Proteomes" id="UP000663869"/>
    </source>
</evidence>
<evidence type="ECO:0000313" key="1">
    <source>
        <dbReference type="EMBL" id="CAF3318843.1"/>
    </source>
</evidence>
<sequence>MLYPEPTRTRRAPKYTPQQLEQIPGKCRKLRRKITDPKTFLIMGDEKYFSFSGDNMPSNAGFWSGDKEHVSPEVNFKSKQKFAPKILVWLGISSKGISAPYIGTTKGPAVNGDIYIKKCLPKLLTFIYEHHQDDKYVFWPDLASSHYAKKTIEWLNEQNVPFVPRAANPPNVPKTRPIEDFWSILADQVYNGGWETTNQK</sequence>
<dbReference type="InterPro" id="IPR036397">
    <property type="entry name" value="RNaseH_sf"/>
</dbReference>
<comment type="caution">
    <text evidence="1">The sequence shown here is derived from an EMBL/GenBank/DDBJ whole genome shotgun (WGS) entry which is preliminary data.</text>
</comment>
<reference evidence="1" key="1">
    <citation type="submission" date="2021-02" db="EMBL/GenBank/DDBJ databases">
        <authorList>
            <person name="Nowell W R."/>
        </authorList>
    </citation>
    <scope>NUCLEOTIDE SEQUENCE</scope>
</reference>
<gene>
    <name evidence="1" type="ORF">FME351_LOCUS1158</name>
    <name evidence="2" type="ORF">TSG867_LOCUS4135</name>
</gene>
<accession>A0A817THG1</accession>
<evidence type="ECO:0008006" key="4">
    <source>
        <dbReference type="Google" id="ProtNLM"/>
    </source>
</evidence>
<evidence type="ECO:0000313" key="2">
    <source>
        <dbReference type="EMBL" id="CAF4267874.1"/>
    </source>
</evidence>
<organism evidence="1 3">
    <name type="scientific">Rotaria socialis</name>
    <dbReference type="NCBI Taxonomy" id="392032"/>
    <lineage>
        <taxon>Eukaryota</taxon>
        <taxon>Metazoa</taxon>
        <taxon>Spiralia</taxon>
        <taxon>Gnathifera</taxon>
        <taxon>Rotifera</taxon>
        <taxon>Eurotatoria</taxon>
        <taxon>Bdelloidea</taxon>
        <taxon>Philodinida</taxon>
        <taxon>Philodinidae</taxon>
        <taxon>Rotaria</taxon>
    </lineage>
</organism>
<proteinExistence type="predicted"/>
<dbReference type="EMBL" id="CAJOBQ010000131">
    <property type="protein sequence ID" value="CAF4267874.1"/>
    <property type="molecule type" value="Genomic_DNA"/>
</dbReference>